<evidence type="ECO:0000313" key="2">
    <source>
        <dbReference type="EMBL" id="MEJ2887664.1"/>
    </source>
</evidence>
<dbReference type="Proteomes" id="UP001370100">
    <property type="component" value="Unassembled WGS sequence"/>
</dbReference>
<comment type="caution">
    <text evidence="2">The sequence shown here is derived from an EMBL/GenBank/DDBJ whole genome shotgun (WGS) entry which is preliminary data.</text>
</comment>
<sequence length="72" mass="8089">MTPVIPARVGVRRKWDARLHTRRAARARPPGPRGASSADPPGRQVRAVREGRLFPLPNYFCSHYRQGEAVQS</sequence>
<dbReference type="RefSeq" id="WP_337714111.1">
    <property type="nucleotide sequence ID" value="NZ_JBBEGL010000003.1"/>
</dbReference>
<name>A0ABU8N8C0_9PSEU</name>
<reference evidence="2 3" key="1">
    <citation type="submission" date="2024-03" db="EMBL/GenBank/DDBJ databases">
        <title>Actinomycetospora sp. OC33-EN06, a novel actinomycete isolated from wild orchid (Aerides multiflora).</title>
        <authorList>
            <person name="Suriyachadkun C."/>
        </authorList>
    </citation>
    <scope>NUCLEOTIDE SEQUENCE [LARGE SCALE GENOMIC DNA]</scope>
    <source>
        <strain evidence="2 3">OC33-EN06</strain>
    </source>
</reference>
<evidence type="ECO:0000313" key="3">
    <source>
        <dbReference type="Proteomes" id="UP001370100"/>
    </source>
</evidence>
<keyword evidence="3" id="KW-1185">Reference proteome</keyword>
<feature type="region of interest" description="Disordered" evidence="1">
    <location>
        <begin position="16"/>
        <end position="45"/>
    </location>
</feature>
<organism evidence="2 3">
    <name type="scientific">Actinomycetospora aeridis</name>
    <dbReference type="NCBI Taxonomy" id="3129231"/>
    <lineage>
        <taxon>Bacteria</taxon>
        <taxon>Bacillati</taxon>
        <taxon>Actinomycetota</taxon>
        <taxon>Actinomycetes</taxon>
        <taxon>Pseudonocardiales</taxon>
        <taxon>Pseudonocardiaceae</taxon>
        <taxon>Actinomycetospora</taxon>
    </lineage>
</organism>
<accession>A0ABU8N8C0</accession>
<evidence type="ECO:0000256" key="1">
    <source>
        <dbReference type="SAM" id="MobiDB-lite"/>
    </source>
</evidence>
<proteinExistence type="predicted"/>
<protein>
    <submittedName>
        <fullName evidence="2">Uncharacterized protein</fullName>
    </submittedName>
</protein>
<dbReference type="EMBL" id="JBBEGL010000003">
    <property type="protein sequence ID" value="MEJ2887664.1"/>
    <property type="molecule type" value="Genomic_DNA"/>
</dbReference>
<gene>
    <name evidence="2" type="ORF">WCD41_14490</name>
</gene>